<accession>A0ACC1T3E3</accession>
<protein>
    <submittedName>
        <fullName evidence="1">Uncharacterized protein</fullName>
    </submittedName>
</protein>
<reference evidence="1" key="1">
    <citation type="submission" date="2022-07" db="EMBL/GenBank/DDBJ databases">
        <title>Genome Sequence of Phlebia brevispora.</title>
        <authorList>
            <person name="Buettner E."/>
        </authorList>
    </citation>
    <scope>NUCLEOTIDE SEQUENCE</scope>
    <source>
        <strain evidence="1">MPL23</strain>
    </source>
</reference>
<dbReference type="Proteomes" id="UP001148662">
    <property type="component" value="Unassembled WGS sequence"/>
</dbReference>
<name>A0ACC1T3E3_9APHY</name>
<sequence>MFLGDSPKTIPPSLAFSRSILSSFTLPNARTFPQLTLIIDYAMNLHERRYDCTAAFHELDASLAFLDEARILPSITIEAWDLYDAGLRTTPRWTALCHRLYPVCHKLDTTIVQEAVANDLRRLYAESLFNLVVTPRRTAQRPRKNTVTSYL</sequence>
<comment type="caution">
    <text evidence="1">The sequence shown here is derived from an EMBL/GenBank/DDBJ whole genome shotgun (WGS) entry which is preliminary data.</text>
</comment>
<proteinExistence type="predicted"/>
<evidence type="ECO:0000313" key="2">
    <source>
        <dbReference type="Proteomes" id="UP001148662"/>
    </source>
</evidence>
<keyword evidence="2" id="KW-1185">Reference proteome</keyword>
<organism evidence="1 2">
    <name type="scientific">Phlebia brevispora</name>
    <dbReference type="NCBI Taxonomy" id="194682"/>
    <lineage>
        <taxon>Eukaryota</taxon>
        <taxon>Fungi</taxon>
        <taxon>Dikarya</taxon>
        <taxon>Basidiomycota</taxon>
        <taxon>Agaricomycotina</taxon>
        <taxon>Agaricomycetes</taxon>
        <taxon>Polyporales</taxon>
        <taxon>Meruliaceae</taxon>
        <taxon>Phlebia</taxon>
    </lineage>
</organism>
<dbReference type="EMBL" id="JANHOG010000665">
    <property type="protein sequence ID" value="KAJ3552397.1"/>
    <property type="molecule type" value="Genomic_DNA"/>
</dbReference>
<gene>
    <name evidence="1" type="ORF">NM688_g4169</name>
</gene>
<evidence type="ECO:0000313" key="1">
    <source>
        <dbReference type="EMBL" id="KAJ3552397.1"/>
    </source>
</evidence>